<dbReference type="InterPro" id="IPR005017">
    <property type="entry name" value="OMPP1/FadL/TodX"/>
</dbReference>
<dbReference type="Pfam" id="PF03349">
    <property type="entry name" value="Toluene_X"/>
    <property type="match status" value="1"/>
</dbReference>
<dbReference type="SUPFAM" id="SSF56935">
    <property type="entry name" value="Porins"/>
    <property type="match status" value="1"/>
</dbReference>
<keyword evidence="4" id="KW-0812">Transmembrane</keyword>
<evidence type="ECO:0000256" key="5">
    <source>
        <dbReference type="ARBA" id="ARBA00022729"/>
    </source>
</evidence>
<evidence type="ECO:0000256" key="3">
    <source>
        <dbReference type="ARBA" id="ARBA00022452"/>
    </source>
</evidence>
<dbReference type="EMBL" id="ATBP01003349">
    <property type="protein sequence ID" value="ETR64985.1"/>
    <property type="molecule type" value="Genomic_DNA"/>
</dbReference>
<keyword evidence="6" id="KW-0472">Membrane</keyword>
<name>A0A1V1NQZ4_9BACT</name>
<evidence type="ECO:0000256" key="1">
    <source>
        <dbReference type="ARBA" id="ARBA00004571"/>
    </source>
</evidence>
<evidence type="ECO:0000256" key="7">
    <source>
        <dbReference type="ARBA" id="ARBA00023237"/>
    </source>
</evidence>
<feature type="non-terminal residue" evidence="8">
    <location>
        <position position="1"/>
    </location>
</feature>
<reference evidence="9" key="1">
    <citation type="submission" date="2012-11" db="EMBL/GenBank/DDBJ databases">
        <authorList>
            <person name="Lucero-Rivera Y.E."/>
            <person name="Tovar-Ramirez D."/>
        </authorList>
    </citation>
    <scope>NUCLEOTIDE SEQUENCE [LARGE SCALE GENOMIC DNA]</scope>
    <source>
        <strain evidence="9">Araruama</strain>
    </source>
</reference>
<comment type="similarity">
    <text evidence="2">Belongs to the OmpP1/FadL family.</text>
</comment>
<dbReference type="GO" id="GO:0009279">
    <property type="term" value="C:cell outer membrane"/>
    <property type="evidence" value="ECO:0007669"/>
    <property type="project" value="UniProtKB-SubCell"/>
</dbReference>
<evidence type="ECO:0000313" key="8">
    <source>
        <dbReference type="EMBL" id="ETR64985.1"/>
    </source>
</evidence>
<protein>
    <submittedName>
        <fullName evidence="8">Uncharacterized protein</fullName>
    </submittedName>
</protein>
<dbReference type="AlphaFoldDB" id="A0A1V1NQZ4"/>
<sequence length="98" mass="11078">PNELVAMTKVIADATEGFEESFNMLDLFPMFGGGIGPFEQVASSELTMRDSFTPHFNLGVLWEPKDWLAFGAVYQSPIKLNLEGRYKFTYSDQFKKSV</sequence>
<evidence type="ECO:0000256" key="2">
    <source>
        <dbReference type="ARBA" id="ARBA00008163"/>
    </source>
</evidence>
<evidence type="ECO:0000313" key="9">
    <source>
        <dbReference type="Proteomes" id="UP000189670"/>
    </source>
</evidence>
<accession>A0A1V1NQZ4</accession>
<comment type="subcellular location">
    <subcellularLocation>
        <location evidence="1">Cell outer membrane</location>
        <topology evidence="1">Multi-pass membrane protein</topology>
    </subcellularLocation>
</comment>
<organism evidence="8 9">
    <name type="scientific">Candidatus Magnetoglobus multicellularis str. Araruama</name>
    <dbReference type="NCBI Taxonomy" id="890399"/>
    <lineage>
        <taxon>Bacteria</taxon>
        <taxon>Pseudomonadati</taxon>
        <taxon>Thermodesulfobacteriota</taxon>
        <taxon>Desulfobacteria</taxon>
        <taxon>Desulfobacterales</taxon>
        <taxon>Desulfobacteraceae</taxon>
        <taxon>Candidatus Magnetoglobus</taxon>
    </lineage>
</organism>
<comment type="caution">
    <text evidence="8">The sequence shown here is derived from an EMBL/GenBank/DDBJ whole genome shotgun (WGS) entry which is preliminary data.</text>
</comment>
<keyword evidence="5" id="KW-0732">Signal</keyword>
<dbReference type="Gene3D" id="2.40.160.60">
    <property type="entry name" value="Outer membrane protein transport protein (OMPP1/FadL/TodX)"/>
    <property type="match status" value="1"/>
</dbReference>
<evidence type="ECO:0000256" key="6">
    <source>
        <dbReference type="ARBA" id="ARBA00023136"/>
    </source>
</evidence>
<proteinExistence type="inferred from homology"/>
<gene>
    <name evidence="8" type="ORF">OMM_15004</name>
</gene>
<keyword evidence="7" id="KW-0998">Cell outer membrane</keyword>
<dbReference type="Proteomes" id="UP000189670">
    <property type="component" value="Unassembled WGS sequence"/>
</dbReference>
<keyword evidence="3" id="KW-1134">Transmembrane beta strand</keyword>
<evidence type="ECO:0000256" key="4">
    <source>
        <dbReference type="ARBA" id="ARBA00022692"/>
    </source>
</evidence>